<evidence type="ECO:0000313" key="1">
    <source>
        <dbReference type="EMBL" id="KAL2042816.1"/>
    </source>
</evidence>
<accession>A0ABR4ADA1</accession>
<dbReference type="Pfam" id="PF11578">
    <property type="entry name" value="DUF3237"/>
    <property type="match status" value="1"/>
</dbReference>
<dbReference type="Gene3D" id="2.40.160.20">
    <property type="match status" value="1"/>
</dbReference>
<dbReference type="EMBL" id="JBEFKJ010000013">
    <property type="protein sequence ID" value="KAL2042816.1"/>
    <property type="molecule type" value="Genomic_DNA"/>
</dbReference>
<proteinExistence type="predicted"/>
<comment type="caution">
    <text evidence="1">The sequence shown here is derived from an EMBL/GenBank/DDBJ whole genome shotgun (WGS) entry which is preliminary data.</text>
</comment>
<name>A0ABR4ADA1_9LECA</name>
<organism evidence="1 2">
    <name type="scientific">Stereocaulon virgatum</name>
    <dbReference type="NCBI Taxonomy" id="373712"/>
    <lineage>
        <taxon>Eukaryota</taxon>
        <taxon>Fungi</taxon>
        <taxon>Dikarya</taxon>
        <taxon>Ascomycota</taxon>
        <taxon>Pezizomycotina</taxon>
        <taxon>Lecanoromycetes</taxon>
        <taxon>OSLEUM clade</taxon>
        <taxon>Lecanoromycetidae</taxon>
        <taxon>Lecanorales</taxon>
        <taxon>Lecanorineae</taxon>
        <taxon>Stereocaulaceae</taxon>
        <taxon>Stereocaulon</taxon>
    </lineage>
</organism>
<evidence type="ECO:0000313" key="2">
    <source>
        <dbReference type="Proteomes" id="UP001590950"/>
    </source>
</evidence>
<sequence>MSDFPSLQPAMTVLVDLGDVTGVGSASRGTPLAIAAMVGGTVKTESGFSPALDAEFVGTGNDYIHNDPSGKHMRLNAHGVVKDKGTGSLVYLNYTGVVDITPELGAILGGSPDAKTTDFGNSFIEMRFETGDEKLKGLELGTFVGAGRFRVQQGKPVVAEYKLSKVVKGN</sequence>
<gene>
    <name evidence="1" type="ORF">N7G274_004576</name>
</gene>
<reference evidence="1 2" key="1">
    <citation type="submission" date="2024-09" db="EMBL/GenBank/DDBJ databases">
        <title>Rethinking Asexuality: The Enigmatic Case of Functional Sexual Genes in Lepraria (Stereocaulaceae).</title>
        <authorList>
            <person name="Doellman M."/>
            <person name="Sun Y."/>
            <person name="Barcenas-Pena A."/>
            <person name="Lumbsch H.T."/>
            <person name="Grewe F."/>
        </authorList>
    </citation>
    <scope>NUCLEOTIDE SEQUENCE [LARGE SCALE GENOMIC DNA]</scope>
    <source>
        <strain evidence="1 2">Mercado 3170</strain>
    </source>
</reference>
<keyword evidence="2" id="KW-1185">Reference proteome</keyword>
<protein>
    <submittedName>
        <fullName evidence="1">Uncharacterized protein</fullName>
    </submittedName>
</protein>
<dbReference type="Proteomes" id="UP001590950">
    <property type="component" value="Unassembled WGS sequence"/>
</dbReference>